<dbReference type="PROSITE" id="PS51257">
    <property type="entry name" value="PROKAR_LIPOPROTEIN"/>
    <property type="match status" value="1"/>
</dbReference>
<evidence type="ECO:0000313" key="1">
    <source>
        <dbReference type="EnsemblPlants" id="OGLUM07G15270.1"/>
    </source>
</evidence>
<dbReference type="AlphaFoldDB" id="A0A0E0AKB8"/>
<evidence type="ECO:0000313" key="2">
    <source>
        <dbReference type="Proteomes" id="UP000026961"/>
    </source>
</evidence>
<dbReference type="EnsemblPlants" id="OGLUM07G15270.1">
    <property type="protein sequence ID" value="OGLUM07G15270.1"/>
    <property type="gene ID" value="OGLUM07G15270"/>
</dbReference>
<keyword evidence="2" id="KW-1185">Reference proteome</keyword>
<proteinExistence type="predicted"/>
<dbReference type="STRING" id="40148.A0A0E0AKB8"/>
<reference evidence="1" key="1">
    <citation type="submission" date="2015-04" db="UniProtKB">
        <authorList>
            <consortium name="EnsemblPlants"/>
        </authorList>
    </citation>
    <scope>IDENTIFICATION</scope>
</reference>
<dbReference type="Gramene" id="OGLUM07G15270.1">
    <property type="protein sequence ID" value="OGLUM07G15270.1"/>
    <property type="gene ID" value="OGLUM07G15270"/>
</dbReference>
<sequence length="94" mass="10422">MAAGRSGWHVGSGGSCRHHYRCCCRWRCGRSRGGDREAYHGVPKHKTKTELLTTFQEVAIVDEVTIIEDKASCGADPYIQILAHDPRALALAWV</sequence>
<evidence type="ECO:0008006" key="3">
    <source>
        <dbReference type="Google" id="ProtNLM"/>
    </source>
</evidence>
<reference evidence="1" key="2">
    <citation type="submission" date="2018-05" db="EMBL/GenBank/DDBJ databases">
        <title>OgluRS3 (Oryza glumaepatula Reference Sequence Version 3).</title>
        <authorList>
            <person name="Zhang J."/>
            <person name="Kudrna D."/>
            <person name="Lee S."/>
            <person name="Talag J."/>
            <person name="Welchert J."/>
            <person name="Wing R.A."/>
        </authorList>
    </citation>
    <scope>NUCLEOTIDE SEQUENCE [LARGE SCALE GENOMIC DNA]</scope>
</reference>
<accession>A0A0E0AKB8</accession>
<organism evidence="1">
    <name type="scientific">Oryza glumipatula</name>
    <dbReference type="NCBI Taxonomy" id="40148"/>
    <lineage>
        <taxon>Eukaryota</taxon>
        <taxon>Viridiplantae</taxon>
        <taxon>Streptophyta</taxon>
        <taxon>Embryophyta</taxon>
        <taxon>Tracheophyta</taxon>
        <taxon>Spermatophyta</taxon>
        <taxon>Magnoliopsida</taxon>
        <taxon>Liliopsida</taxon>
        <taxon>Poales</taxon>
        <taxon>Poaceae</taxon>
        <taxon>BOP clade</taxon>
        <taxon>Oryzoideae</taxon>
        <taxon>Oryzeae</taxon>
        <taxon>Oryzinae</taxon>
        <taxon>Oryza</taxon>
    </lineage>
</organism>
<protein>
    <recommendedName>
        <fullName evidence="3">RRM domain-containing protein</fullName>
    </recommendedName>
</protein>
<name>A0A0E0AKB8_9ORYZ</name>
<dbReference type="Proteomes" id="UP000026961">
    <property type="component" value="Chromosome 7"/>
</dbReference>
<dbReference type="HOGENOM" id="CLU_150420_0_0_1"/>